<accession>M8CRL4</accession>
<name>M8CRL4_AEGTA</name>
<sequence>MGGGRLESSALGSEDVLPGEVWVAVVFSEVWCEVRNGKKSAGGGQTTGAHRLHTMLTTRIMLYREDYLHNPITANTPTFSNMRMVTAASIMCICLIVHVVLLATTAVARTTTTFPTSDVTNATAAANSNTANGVESPAATAALNSSDQYICYLCRQRNTLMMKWCPLYKDDCHLACLSSTSPIRHPQLYPAADVEGRKSTLGTGPGGSNVDDCYVMKLYPDGRWVITVAVSCKAVAGCYLVCSHGDAALGSRADDTTPALARGSPLPGASEFQRCGDQFPARAAGNGV</sequence>
<dbReference type="AlphaFoldDB" id="M8CRL4"/>
<reference evidence="1" key="1">
    <citation type="submission" date="2015-06" db="UniProtKB">
        <authorList>
            <consortium name="EnsemblPlants"/>
        </authorList>
    </citation>
    <scope>IDENTIFICATION</scope>
</reference>
<dbReference type="EnsemblPlants" id="EMT26291">
    <property type="protein sequence ID" value="EMT26291"/>
    <property type="gene ID" value="F775_01458"/>
</dbReference>
<organism evidence="1">
    <name type="scientific">Aegilops tauschii</name>
    <name type="common">Tausch's goatgrass</name>
    <name type="synonym">Aegilops squarrosa</name>
    <dbReference type="NCBI Taxonomy" id="37682"/>
    <lineage>
        <taxon>Eukaryota</taxon>
        <taxon>Viridiplantae</taxon>
        <taxon>Streptophyta</taxon>
        <taxon>Embryophyta</taxon>
        <taxon>Tracheophyta</taxon>
        <taxon>Spermatophyta</taxon>
        <taxon>Magnoliopsida</taxon>
        <taxon>Liliopsida</taxon>
        <taxon>Poales</taxon>
        <taxon>Poaceae</taxon>
        <taxon>BOP clade</taxon>
        <taxon>Pooideae</taxon>
        <taxon>Triticodae</taxon>
        <taxon>Triticeae</taxon>
        <taxon>Triticinae</taxon>
        <taxon>Aegilops</taxon>
    </lineage>
</organism>
<protein>
    <submittedName>
        <fullName evidence="1">Uncharacterized protein</fullName>
    </submittedName>
</protein>
<proteinExistence type="predicted"/>
<evidence type="ECO:0000313" key="1">
    <source>
        <dbReference type="EnsemblPlants" id="EMT26291"/>
    </source>
</evidence>